<reference evidence="7" key="1">
    <citation type="submission" date="2017-07" db="EMBL/GenBank/DDBJ databases">
        <title>Taro Niue Genome Assembly and Annotation.</title>
        <authorList>
            <person name="Atibalentja N."/>
            <person name="Keating K."/>
            <person name="Fields C.J."/>
        </authorList>
    </citation>
    <scope>NUCLEOTIDE SEQUENCE</scope>
    <source>
        <strain evidence="7">Niue_2</strain>
        <tissue evidence="7">Leaf</tissue>
    </source>
</reference>
<evidence type="ECO:0000313" key="7">
    <source>
        <dbReference type="EMBL" id="MQM08403.1"/>
    </source>
</evidence>
<dbReference type="Gene3D" id="2.40.70.10">
    <property type="entry name" value="Acid Proteases"/>
    <property type="match status" value="4"/>
</dbReference>
<comment type="caution">
    <text evidence="7">The sequence shown here is derived from an EMBL/GenBank/DDBJ whole genome shotgun (WGS) entry which is preliminary data.</text>
</comment>
<dbReference type="InterPro" id="IPR032799">
    <property type="entry name" value="TAXi_C"/>
</dbReference>
<dbReference type="Proteomes" id="UP000652761">
    <property type="component" value="Unassembled WGS sequence"/>
</dbReference>
<dbReference type="AlphaFoldDB" id="A0A843WB13"/>
<dbReference type="PANTHER" id="PTHR47965">
    <property type="entry name" value="ASPARTYL PROTEASE-RELATED"/>
    <property type="match status" value="1"/>
</dbReference>
<comment type="subcellular location">
    <subcellularLocation>
        <location evidence="1">Secreted</location>
        <location evidence="1">Extracellular space</location>
    </subcellularLocation>
</comment>
<dbReference type="PROSITE" id="PS51767">
    <property type="entry name" value="PEPTIDASE_A1"/>
    <property type="match status" value="2"/>
</dbReference>
<dbReference type="InterPro" id="IPR033121">
    <property type="entry name" value="PEPTIDASE_A1"/>
</dbReference>
<dbReference type="OrthoDB" id="624243at2759"/>
<dbReference type="GO" id="GO:0005576">
    <property type="term" value="C:extracellular region"/>
    <property type="evidence" value="ECO:0007669"/>
    <property type="project" value="UniProtKB-SubCell"/>
</dbReference>
<feature type="domain" description="Peptidase A1" evidence="6">
    <location>
        <begin position="44"/>
        <end position="408"/>
    </location>
</feature>
<accession>A0A843WB13</accession>
<evidence type="ECO:0000313" key="8">
    <source>
        <dbReference type="Proteomes" id="UP000652761"/>
    </source>
</evidence>
<dbReference type="InterPro" id="IPR001461">
    <property type="entry name" value="Aspartic_peptidase_A1"/>
</dbReference>
<dbReference type="SUPFAM" id="SSF50630">
    <property type="entry name" value="Acid proteases"/>
    <property type="match status" value="2"/>
</dbReference>
<dbReference type="CDD" id="cd05489">
    <property type="entry name" value="xylanase_inhibitor_I_like"/>
    <property type="match status" value="2"/>
</dbReference>
<evidence type="ECO:0000256" key="3">
    <source>
        <dbReference type="ARBA" id="ARBA00022525"/>
    </source>
</evidence>
<evidence type="ECO:0000256" key="1">
    <source>
        <dbReference type="ARBA" id="ARBA00004239"/>
    </source>
</evidence>
<keyword evidence="8" id="KW-1185">Reference proteome</keyword>
<name>A0A843WB13_COLES</name>
<keyword evidence="4 5" id="KW-0732">Signal</keyword>
<feature type="chain" id="PRO_5032925122" description="Peptidase A1 domain-containing protein" evidence="5">
    <location>
        <begin position="26"/>
        <end position="833"/>
    </location>
</feature>
<dbReference type="EMBL" id="NMUH01004114">
    <property type="protein sequence ID" value="MQM08403.1"/>
    <property type="molecule type" value="Genomic_DNA"/>
</dbReference>
<evidence type="ECO:0000256" key="4">
    <source>
        <dbReference type="ARBA" id="ARBA00022729"/>
    </source>
</evidence>
<sequence length="833" mass="89609">MASPCFPNLLVACLLLSLFYYPAVAQRPKALVLPVTKDAATSQYVTRVNQRTPLVPLDLVVDLGARYLWVDCEVGYVSSSYRRTRCRSAQCSLADSRGCTGNDVCLLSPHNPFIRTTMIGDLGWDVLAVNSTNGSTSTGISVVPQFLFSCAPEFLLQGLARGAKGIIALGKTRIALPSQLAAEFSFDRKFAICLSSSSSYPGVIFFGDGPYVIQPGVDVSRLLTYTPLITNPVSTAATYLLGDPSYEYFIGVKSIKVDEKRVPLNATLLSIDRDGVGGTKISTVDPYTVLETSIYNAVTEVFVQAAAERNITRMAAVAPFGVCFDAGTIRGSRVGAMVPTVDLVLQQESVYWRMWGANSMVQVRQDLLCLGLVDGGTRPRTSIVIGGRQLEDNLAMTQSTFLFLICTCYYLLLVAPQSAAQKQRALVLPVRKDAPTLQYVTTVRQRTPLVPLKLVVDLGGRYVWVLCDEPSYVSSSYTPARCRSARCSLAGASVCRNCGSKHRPGCNNDTCVVFPRNPFRGRNVAVGEVAADVLALQYWRNGSWLSPLPVSTVPQFVFSCAPRFLLDGLAAGTDGVAGLGRSLVALPSQLNAALSLQRRFGVCLSPNYDGIIYFGDGRDALNLFVGSAVTLTYTPLLTNPKNDALGAAPGEPSYGYFIGVTSVRINEKVVPLNATLLSIDKKTGVGGTKISTVVPYTVLETSIYRAVTEAFTREASSSGMAKVAPVAPFGACFDGKSMGFGREGAEVPTVDLVLQGERDYWRMLGGNTMVRAREGEEVWCLGFVDGGREARSAIVIGGLQLEDNLLEFDLAASTLGFSTTLLGFRTTCAGYFG</sequence>
<protein>
    <recommendedName>
        <fullName evidence="6">Peptidase A1 domain-containing protein</fullName>
    </recommendedName>
</protein>
<feature type="signal peptide" evidence="5">
    <location>
        <begin position="1"/>
        <end position="25"/>
    </location>
</feature>
<proteinExistence type="inferred from homology"/>
<dbReference type="PANTHER" id="PTHR47965:SF22">
    <property type="entry name" value="EUKARYOTIC ASPARTYL PROTEASE FAMILY PROTEIN"/>
    <property type="match status" value="1"/>
</dbReference>
<evidence type="ECO:0000256" key="5">
    <source>
        <dbReference type="SAM" id="SignalP"/>
    </source>
</evidence>
<dbReference type="FunFam" id="2.40.70.10:FF:000041">
    <property type="entry name" value="Basic 7S globulin"/>
    <property type="match status" value="2"/>
</dbReference>
<dbReference type="InterPro" id="IPR033868">
    <property type="entry name" value="Xylanase_inhibitor_I-like"/>
</dbReference>
<keyword evidence="3" id="KW-0964">Secreted</keyword>
<feature type="domain" description="Peptidase A1" evidence="6">
    <location>
        <begin position="439"/>
        <end position="818"/>
    </location>
</feature>
<evidence type="ECO:0000256" key="2">
    <source>
        <dbReference type="ARBA" id="ARBA00007447"/>
    </source>
</evidence>
<gene>
    <name evidence="7" type="ORF">Taro_041259</name>
</gene>
<dbReference type="FunFam" id="2.40.70.10:FF:000045">
    <property type="entry name" value="Basic 7S globulin"/>
    <property type="match status" value="2"/>
</dbReference>
<dbReference type="GO" id="GO:0006508">
    <property type="term" value="P:proteolysis"/>
    <property type="evidence" value="ECO:0007669"/>
    <property type="project" value="InterPro"/>
</dbReference>
<dbReference type="Pfam" id="PF14541">
    <property type="entry name" value="TAXi_C"/>
    <property type="match status" value="2"/>
</dbReference>
<dbReference type="GO" id="GO:0004190">
    <property type="term" value="F:aspartic-type endopeptidase activity"/>
    <property type="evidence" value="ECO:0007669"/>
    <property type="project" value="InterPro"/>
</dbReference>
<evidence type="ECO:0000259" key="6">
    <source>
        <dbReference type="PROSITE" id="PS51767"/>
    </source>
</evidence>
<comment type="similarity">
    <text evidence="2">Belongs to the peptidase A1 family.</text>
</comment>
<dbReference type="Pfam" id="PF14543">
    <property type="entry name" value="TAXi_N"/>
    <property type="match status" value="2"/>
</dbReference>
<organism evidence="7 8">
    <name type="scientific">Colocasia esculenta</name>
    <name type="common">Wild taro</name>
    <name type="synonym">Arum esculentum</name>
    <dbReference type="NCBI Taxonomy" id="4460"/>
    <lineage>
        <taxon>Eukaryota</taxon>
        <taxon>Viridiplantae</taxon>
        <taxon>Streptophyta</taxon>
        <taxon>Embryophyta</taxon>
        <taxon>Tracheophyta</taxon>
        <taxon>Spermatophyta</taxon>
        <taxon>Magnoliopsida</taxon>
        <taxon>Liliopsida</taxon>
        <taxon>Araceae</taxon>
        <taxon>Aroideae</taxon>
        <taxon>Colocasieae</taxon>
        <taxon>Colocasia</taxon>
    </lineage>
</organism>
<dbReference type="InterPro" id="IPR021109">
    <property type="entry name" value="Peptidase_aspartic_dom_sf"/>
</dbReference>
<dbReference type="InterPro" id="IPR032861">
    <property type="entry name" value="TAXi_N"/>
</dbReference>